<evidence type="ECO:0000256" key="3">
    <source>
        <dbReference type="ARBA" id="ARBA00023163"/>
    </source>
</evidence>
<dbReference type="Pfam" id="PF02365">
    <property type="entry name" value="NAM"/>
    <property type="match status" value="1"/>
</dbReference>
<sequence length="250" mass="28657">MSSMTLPLPGVRFHPTDVELINYLKRFLKGESLQCPMKLTEIYGDQPPWKIFGASEEKIGYFISPLKKRKESDERDNNIPRQDDFVVCRIKKNIKQMKDVIAVNYNMDEHLVVDIIQDMLLGPDAYCTIQVPAKDQVMEETDQWGSIIDRVCNDEQADKVENTTTLMHGEYDLRGCNQMINDQTWSSTTLKEEAYGQIEQVQSHGADGIGSNDFWETMNEILGDISIDIPDDLWLVDHQSPLLLITNENV</sequence>
<protein>
    <recommendedName>
        <fullName evidence="5">NAC domain-containing protein</fullName>
    </recommendedName>
</protein>
<dbReference type="EMBL" id="JACEIK010000237">
    <property type="protein sequence ID" value="MCD7453077.1"/>
    <property type="molecule type" value="Genomic_DNA"/>
</dbReference>
<evidence type="ECO:0000313" key="7">
    <source>
        <dbReference type="Proteomes" id="UP000823775"/>
    </source>
</evidence>
<name>A0ABS8S2B8_DATST</name>
<keyword evidence="1" id="KW-0805">Transcription regulation</keyword>
<organism evidence="6 7">
    <name type="scientific">Datura stramonium</name>
    <name type="common">Jimsonweed</name>
    <name type="synonym">Common thornapple</name>
    <dbReference type="NCBI Taxonomy" id="4076"/>
    <lineage>
        <taxon>Eukaryota</taxon>
        <taxon>Viridiplantae</taxon>
        <taxon>Streptophyta</taxon>
        <taxon>Embryophyta</taxon>
        <taxon>Tracheophyta</taxon>
        <taxon>Spermatophyta</taxon>
        <taxon>Magnoliopsida</taxon>
        <taxon>eudicotyledons</taxon>
        <taxon>Gunneridae</taxon>
        <taxon>Pentapetalae</taxon>
        <taxon>asterids</taxon>
        <taxon>lamiids</taxon>
        <taxon>Solanales</taxon>
        <taxon>Solanaceae</taxon>
        <taxon>Solanoideae</taxon>
        <taxon>Datureae</taxon>
        <taxon>Datura</taxon>
    </lineage>
</organism>
<feature type="domain" description="NAC" evidence="5">
    <location>
        <begin position="9"/>
        <end position="78"/>
    </location>
</feature>
<accession>A0ABS8S2B8</accession>
<evidence type="ECO:0000256" key="4">
    <source>
        <dbReference type="ARBA" id="ARBA00023242"/>
    </source>
</evidence>
<evidence type="ECO:0000313" key="6">
    <source>
        <dbReference type="EMBL" id="MCD7453077.1"/>
    </source>
</evidence>
<evidence type="ECO:0000256" key="2">
    <source>
        <dbReference type="ARBA" id="ARBA00023125"/>
    </source>
</evidence>
<dbReference type="Proteomes" id="UP000823775">
    <property type="component" value="Unassembled WGS sequence"/>
</dbReference>
<gene>
    <name evidence="6" type="ORF">HAX54_019509</name>
</gene>
<evidence type="ECO:0000259" key="5">
    <source>
        <dbReference type="Pfam" id="PF02365"/>
    </source>
</evidence>
<keyword evidence="3" id="KW-0804">Transcription</keyword>
<keyword evidence="7" id="KW-1185">Reference proteome</keyword>
<dbReference type="SUPFAM" id="SSF101941">
    <property type="entry name" value="NAC domain"/>
    <property type="match status" value="1"/>
</dbReference>
<proteinExistence type="predicted"/>
<comment type="caution">
    <text evidence="6">The sequence shown here is derived from an EMBL/GenBank/DDBJ whole genome shotgun (WGS) entry which is preliminary data.</text>
</comment>
<keyword evidence="2" id="KW-0238">DNA-binding</keyword>
<reference evidence="6 7" key="1">
    <citation type="journal article" date="2021" name="BMC Genomics">
        <title>Datura genome reveals duplications of psychoactive alkaloid biosynthetic genes and high mutation rate following tissue culture.</title>
        <authorList>
            <person name="Rajewski A."/>
            <person name="Carter-House D."/>
            <person name="Stajich J."/>
            <person name="Litt A."/>
        </authorList>
    </citation>
    <scope>NUCLEOTIDE SEQUENCE [LARGE SCALE GENOMIC DNA]</scope>
    <source>
        <strain evidence="6">AR-01</strain>
    </source>
</reference>
<keyword evidence="4" id="KW-0539">Nucleus</keyword>
<evidence type="ECO:0000256" key="1">
    <source>
        <dbReference type="ARBA" id="ARBA00023015"/>
    </source>
</evidence>
<dbReference type="InterPro" id="IPR003441">
    <property type="entry name" value="NAC-dom"/>
</dbReference>
<dbReference type="InterPro" id="IPR036093">
    <property type="entry name" value="NAC_dom_sf"/>
</dbReference>